<dbReference type="EMBL" id="LANT01000002">
    <property type="protein sequence ID" value="KJV68176.1"/>
    <property type="molecule type" value="Genomic_DNA"/>
</dbReference>
<sequence length="56" mass="5952">MFQQNGALSGSKAQLSYTDEYSLLCNGMSFIASFKALILSPILLPNANTTIALLLG</sequence>
<protein>
    <submittedName>
        <fullName evidence="2">Uncharacterized protein</fullName>
    </submittedName>
</protein>
<evidence type="ECO:0000313" key="2">
    <source>
        <dbReference type="EMBL" id="KJV68176.1"/>
    </source>
</evidence>
<evidence type="ECO:0000313" key="3">
    <source>
        <dbReference type="Proteomes" id="UP000033754"/>
    </source>
</evidence>
<feature type="transmembrane region" description="Helical" evidence="1">
    <location>
        <begin position="21"/>
        <end position="44"/>
    </location>
</feature>
<accession>A0A0F3NK85</accession>
<dbReference type="Proteomes" id="UP000033754">
    <property type="component" value="Unassembled WGS sequence"/>
</dbReference>
<proteinExistence type="predicted"/>
<keyword evidence="1" id="KW-0812">Transmembrane</keyword>
<name>A0A0F3NK85_ANAPH</name>
<keyword evidence="1" id="KW-1133">Transmembrane helix</keyword>
<gene>
    <name evidence="2" type="ORF">EPHNCH_0433</name>
</gene>
<evidence type="ECO:0000256" key="1">
    <source>
        <dbReference type="SAM" id="Phobius"/>
    </source>
</evidence>
<keyword evidence="1" id="KW-0472">Membrane</keyword>
<organism evidence="2 3">
    <name type="scientific">Anaplasma phagocytophilum str. NCH-1</name>
    <dbReference type="NCBI Taxonomy" id="1359161"/>
    <lineage>
        <taxon>Bacteria</taxon>
        <taxon>Pseudomonadati</taxon>
        <taxon>Pseudomonadota</taxon>
        <taxon>Alphaproteobacteria</taxon>
        <taxon>Rickettsiales</taxon>
        <taxon>Anaplasmataceae</taxon>
        <taxon>Anaplasma</taxon>
        <taxon>phagocytophilum group</taxon>
    </lineage>
</organism>
<comment type="caution">
    <text evidence="2">The sequence shown here is derived from an EMBL/GenBank/DDBJ whole genome shotgun (WGS) entry which is preliminary data.</text>
</comment>
<reference evidence="2 3" key="1">
    <citation type="submission" date="2015-01" db="EMBL/GenBank/DDBJ databases">
        <title>Genome Sequencing of Rickettsiales.</title>
        <authorList>
            <person name="Daugherty S.C."/>
            <person name="Su Q."/>
            <person name="Abolude K."/>
            <person name="Beier-Sexton M."/>
            <person name="Carlyon J.A."/>
            <person name="Carter R."/>
            <person name="Day N.P."/>
            <person name="Dumler S.J."/>
            <person name="Dyachenko V."/>
            <person name="Godinez A."/>
            <person name="Kurtti T.J."/>
            <person name="Lichay M."/>
            <person name="Mullins K.E."/>
            <person name="Ott S."/>
            <person name="Pappas-Brown V."/>
            <person name="Paris D.H."/>
            <person name="Patel P."/>
            <person name="Richards A.L."/>
            <person name="Sadzewicz L."/>
            <person name="Sears K."/>
            <person name="Seidman D."/>
            <person name="Sengamalay N."/>
            <person name="Stenos J."/>
            <person name="Tallon L.J."/>
            <person name="Vincent G."/>
            <person name="Fraser C.M."/>
            <person name="Munderloh U."/>
            <person name="Dunning-Hotopp J.C."/>
        </authorList>
    </citation>
    <scope>NUCLEOTIDE SEQUENCE [LARGE SCALE GENOMIC DNA]</scope>
    <source>
        <strain evidence="2 3">NCH-1</strain>
    </source>
</reference>
<dbReference type="AlphaFoldDB" id="A0A0F3NK85"/>